<reference evidence="2 3" key="1">
    <citation type="submission" date="2020-07" db="EMBL/GenBank/DDBJ databases">
        <authorList>
            <person name="Xu S."/>
            <person name="Li A."/>
        </authorList>
    </citation>
    <scope>NUCLEOTIDE SEQUENCE [LARGE SCALE GENOMIC DNA]</scope>
    <source>
        <strain evidence="2 3">SG-8</strain>
    </source>
</reference>
<dbReference type="Pfam" id="PF09848">
    <property type="entry name" value="SLFN-g3_helicase"/>
    <property type="match status" value="1"/>
</dbReference>
<evidence type="ECO:0000313" key="3">
    <source>
        <dbReference type="Proteomes" id="UP000552587"/>
    </source>
</evidence>
<name>A0A7W3YF06_9GAMM</name>
<dbReference type="RefSeq" id="WP_182669765.1">
    <property type="nucleotide sequence ID" value="NZ_JACHTE010000007.1"/>
</dbReference>
<dbReference type="AlphaFoldDB" id="A0A7W3YF06"/>
<dbReference type="SUPFAM" id="SSF52540">
    <property type="entry name" value="P-loop containing nucleoside triphosphate hydrolases"/>
    <property type="match status" value="2"/>
</dbReference>
<dbReference type="Proteomes" id="UP000552587">
    <property type="component" value="Unassembled WGS sequence"/>
</dbReference>
<protein>
    <submittedName>
        <fullName evidence="2">DUF2075 domain-containing protein</fullName>
    </submittedName>
</protein>
<sequence length="634" mass="70514">MIVYQGTKASFIDDHDNSSIEDVIASRYLQRTGRYAPTPEMRSWKASLAEMAKVLRDTGIPDDIGVGVEFGIPQTSKRIDFILSGRSEDGRPKLIIVELKQWSEARLTNKDGIIIARRGGPGRETEGPHPSYQAWSYAALLEGFNEAVYEAGVELSPCAFLHNYVSDSVIDNAFYAPYIEKAPLFLRGSDELRKLRDFIKQHVRKGDNGNLIFSIENGRIRPSKMLADSLAGMLKGNQEFVLVDDQKTVFETAVAAAAKASDQKKQCVIVRGGPGTGKSVVAVNLLVKLSRNGLVSKYVSKNAAPRTVYAAKLAGTMRRTVISNLFSSSGGFHSTDPNAFDALVVDEAHRLNAKSGFYGNFGDNQIREIIESSKCAIFFVDDDQVVTLSDIGREEEITRLARERGAEVASLELASQFRCNGSDGYLAWLDHVLGVRETANTCLDVDEFDFRVFDSPVELHDLVRQRNALNNKSRVVAGYCWDWISKRNPDAFDITFPAFGYAKQWNLSQDGSLWIMATTSIEEIGCIHTCQGLELDHVGVIIGPDLVARDGRLITNPSARSRMDRSIRGWKKMMKSDPKGTQSRVDRIIRNTYRTLMTRGMKGCYIYSPDAETRDYFRDRLARPAPVASAPSQN</sequence>
<evidence type="ECO:0000313" key="2">
    <source>
        <dbReference type="EMBL" id="MBB1088983.1"/>
    </source>
</evidence>
<dbReference type="Gene3D" id="3.40.50.300">
    <property type="entry name" value="P-loop containing nucleotide triphosphate hydrolases"/>
    <property type="match status" value="1"/>
</dbReference>
<evidence type="ECO:0000259" key="1">
    <source>
        <dbReference type="Pfam" id="PF09848"/>
    </source>
</evidence>
<proteinExistence type="predicted"/>
<dbReference type="InterPro" id="IPR018647">
    <property type="entry name" value="SLFN_3-like_DNA/RNA_helicase"/>
</dbReference>
<gene>
    <name evidence="2" type="ORF">H4F99_10830</name>
</gene>
<comment type="caution">
    <text evidence="2">The sequence shown here is derived from an EMBL/GenBank/DDBJ whole genome shotgun (WGS) entry which is preliminary data.</text>
</comment>
<accession>A0A7W3YF06</accession>
<keyword evidence="3" id="KW-1185">Reference proteome</keyword>
<dbReference type="EMBL" id="JACHTE010000007">
    <property type="protein sequence ID" value="MBB1088983.1"/>
    <property type="molecule type" value="Genomic_DNA"/>
</dbReference>
<organism evidence="2 3">
    <name type="scientific">Marilutibacter penaei</name>
    <dbReference type="NCBI Taxonomy" id="2759900"/>
    <lineage>
        <taxon>Bacteria</taxon>
        <taxon>Pseudomonadati</taxon>
        <taxon>Pseudomonadota</taxon>
        <taxon>Gammaproteobacteria</taxon>
        <taxon>Lysobacterales</taxon>
        <taxon>Lysobacteraceae</taxon>
        <taxon>Marilutibacter</taxon>
    </lineage>
</organism>
<dbReference type="InterPro" id="IPR027417">
    <property type="entry name" value="P-loop_NTPase"/>
</dbReference>
<feature type="domain" description="Schlafen group 3-like DNA/RNA helicase" evidence="1">
    <location>
        <begin position="265"/>
        <end position="610"/>
    </location>
</feature>